<dbReference type="RefSeq" id="WP_173532736.1">
    <property type="nucleotide sequence ID" value="NZ_CP054143.1"/>
</dbReference>
<sequence>MLEVKLASNRYLALFFRCFKPHAAAVKHNITHELPNIILHRPEQIKAAYQLTREGRVIYEYKIVLPQHICFRAAYTQNGRCITVFFISDILIKHEFVQRLAATDLVDG</sequence>
<keyword evidence="2" id="KW-1185">Reference proteome</keyword>
<protein>
    <submittedName>
        <fullName evidence="1">Uncharacterized protein</fullName>
    </submittedName>
</protein>
<dbReference type="Proteomes" id="UP000504844">
    <property type="component" value="Chromosome"/>
</dbReference>
<dbReference type="AlphaFoldDB" id="A0A6M8SM05"/>
<gene>
    <name evidence="1" type="ORF">HQN60_05610</name>
</gene>
<organism evidence="1 2">
    <name type="scientific">Deefgea piscis</name>
    <dbReference type="NCBI Taxonomy" id="2739061"/>
    <lineage>
        <taxon>Bacteria</taxon>
        <taxon>Pseudomonadati</taxon>
        <taxon>Pseudomonadota</taxon>
        <taxon>Betaproteobacteria</taxon>
        <taxon>Neisseriales</taxon>
        <taxon>Chitinibacteraceae</taxon>
        <taxon>Deefgea</taxon>
    </lineage>
</organism>
<accession>A0A6M8SM05</accession>
<evidence type="ECO:0000313" key="1">
    <source>
        <dbReference type="EMBL" id="QKJ66232.1"/>
    </source>
</evidence>
<evidence type="ECO:0000313" key="2">
    <source>
        <dbReference type="Proteomes" id="UP000504844"/>
    </source>
</evidence>
<dbReference type="EMBL" id="CP054143">
    <property type="protein sequence ID" value="QKJ66232.1"/>
    <property type="molecule type" value="Genomic_DNA"/>
</dbReference>
<reference evidence="1 2" key="1">
    <citation type="submission" date="2020-05" db="EMBL/GenBank/DDBJ databases">
        <title>Complete genome sequence of Deefgea sp. D17.</title>
        <authorList>
            <person name="Bae J.-W."/>
            <person name="Han J.E."/>
        </authorList>
    </citation>
    <scope>NUCLEOTIDE SEQUENCE [LARGE SCALE GENOMIC DNA]</scope>
    <source>
        <strain evidence="1 2">D17</strain>
    </source>
</reference>
<proteinExistence type="predicted"/>
<name>A0A6M8SM05_9NEIS</name>
<dbReference type="KEGG" id="dee:HQN60_05610"/>